<gene>
    <name evidence="15" type="ORF">IF1G_00464</name>
</gene>
<accession>A0A545WCP0</accession>
<name>A0A545WCP0_9HYPO</name>
<evidence type="ECO:0000256" key="7">
    <source>
        <dbReference type="ARBA" id="ARBA00022723"/>
    </source>
</evidence>
<feature type="region of interest" description="Disordered" evidence="13">
    <location>
        <begin position="248"/>
        <end position="325"/>
    </location>
</feature>
<feature type="compositionally biased region" description="Low complexity" evidence="13">
    <location>
        <begin position="248"/>
        <end position="257"/>
    </location>
</feature>
<dbReference type="InterPro" id="IPR004843">
    <property type="entry name" value="Calcineurin-like_PHP"/>
</dbReference>
<keyword evidence="8" id="KW-0378">Hydrolase</keyword>
<keyword evidence="10" id="KW-0408">Iron</keyword>
<dbReference type="GO" id="GO:0008419">
    <property type="term" value="F:RNA lariat debranching enzyme activity"/>
    <property type="evidence" value="ECO:0007669"/>
    <property type="project" value="TreeGrafter"/>
</dbReference>
<keyword evidence="9" id="KW-0862">Zinc</keyword>
<evidence type="ECO:0000313" key="15">
    <source>
        <dbReference type="EMBL" id="TQW00533.1"/>
    </source>
</evidence>
<dbReference type="Pfam" id="PF05011">
    <property type="entry name" value="DBR1"/>
    <property type="match status" value="1"/>
</dbReference>
<dbReference type="PANTHER" id="PTHR12849">
    <property type="entry name" value="RNA LARIAT DEBRANCHING ENZYME"/>
    <property type="match status" value="1"/>
</dbReference>
<dbReference type="CDD" id="cd00844">
    <property type="entry name" value="MPP_Dbr1_N"/>
    <property type="match status" value="1"/>
</dbReference>
<evidence type="ECO:0000313" key="16">
    <source>
        <dbReference type="Proteomes" id="UP000315783"/>
    </source>
</evidence>
<comment type="cofactor">
    <cofactor evidence="3">
        <name>Fe(2+)</name>
        <dbReference type="ChEBI" id="CHEBI:29033"/>
    </cofactor>
</comment>
<comment type="cofactor">
    <cofactor evidence="1">
        <name>Mn(2+)</name>
        <dbReference type="ChEBI" id="CHEBI:29035"/>
    </cofactor>
</comment>
<evidence type="ECO:0000256" key="10">
    <source>
        <dbReference type="ARBA" id="ARBA00023004"/>
    </source>
</evidence>
<evidence type="ECO:0000256" key="4">
    <source>
        <dbReference type="ARBA" id="ARBA00004123"/>
    </source>
</evidence>
<keyword evidence="6" id="KW-0507">mRNA processing</keyword>
<evidence type="ECO:0000256" key="1">
    <source>
        <dbReference type="ARBA" id="ARBA00001936"/>
    </source>
</evidence>
<keyword evidence="7" id="KW-0479">Metal-binding</keyword>
<dbReference type="OrthoDB" id="407609at2759"/>
<evidence type="ECO:0000256" key="8">
    <source>
        <dbReference type="ARBA" id="ARBA00022801"/>
    </source>
</evidence>
<dbReference type="GO" id="GO:0000398">
    <property type="term" value="P:mRNA splicing, via spliceosome"/>
    <property type="evidence" value="ECO:0007669"/>
    <property type="project" value="TreeGrafter"/>
</dbReference>
<dbReference type="STRING" id="43265.A0A545WCP0"/>
<protein>
    <submittedName>
        <fullName evidence="15">Lariat debranching enzyme</fullName>
    </submittedName>
</protein>
<dbReference type="Proteomes" id="UP000315783">
    <property type="component" value="Unassembled WGS sequence"/>
</dbReference>
<proteinExistence type="inferred from homology"/>
<feature type="compositionally biased region" description="Basic and acidic residues" evidence="13">
    <location>
        <begin position="259"/>
        <end position="277"/>
    </location>
</feature>
<comment type="caution">
    <text evidence="15">The sequence shown here is derived from an EMBL/GenBank/DDBJ whole genome shotgun (WGS) entry which is preliminary data.</text>
</comment>
<feature type="compositionally biased region" description="Basic and acidic residues" evidence="13">
    <location>
        <begin position="314"/>
        <end position="325"/>
    </location>
</feature>
<feature type="compositionally biased region" description="Gly residues" evidence="13">
    <location>
        <begin position="530"/>
        <end position="557"/>
    </location>
</feature>
<sequence>MATTTLESGGVRVAVEGCGHGTLNAIYAAVDRSCRERKWDTVDLLIIGGDFQSVRNAQDLAVMACPVKYRELGDFPDYYSGVRKAPYVTIFIGGNHEASSHLWELYYGGWVAPNIYYMGAANVLRFGPLRIAGMSGIWKGFDYRKPHFERLPFNDNEVRSFYHVREIDIRKLLLVRTQIDIGLSHDWPRGIERHGDSERLFRQKRDFRQESIDGTLGNVAAEYVLDRLRPPYWFSAHLHVKFAALKSFSSPQPSSGSKLTEKPLPDDEEAEAPKEANPDEIDLDLDDDDDDNADVPVQMQPSSATVPPPPDGLDSSKDEVSETNKVSEDLLAQLPASFTKPPPRPKTIPGQPVPPGITNEHVRFLALDKCLPGRRFLQLCEIHPFDKAESTRFPPSESSPRYRLEYDPEWLAITRVFHSGLVIGDPASQTAPDLGEDEYIPLIDEEREWVEEHIIRPGKLAVPENFCQTAPPYEQGTPEIVHDQPEEYTNPQTADFCQLLDLTNLWDSDQQERQERKSRGPAPVDRGGRGFHGGGRGRGGGGRGRGGGRGGRGGGRGRGFRGRW</sequence>
<dbReference type="InterPro" id="IPR007708">
    <property type="entry name" value="DBR1_C"/>
</dbReference>
<keyword evidence="11" id="KW-0464">Manganese</keyword>
<dbReference type="GO" id="GO:0005634">
    <property type="term" value="C:nucleus"/>
    <property type="evidence" value="ECO:0007669"/>
    <property type="project" value="UniProtKB-SubCell"/>
</dbReference>
<evidence type="ECO:0000259" key="14">
    <source>
        <dbReference type="SMART" id="SM01124"/>
    </source>
</evidence>
<comment type="similarity">
    <text evidence="5">Belongs to the lariat debranching enzyme family.</text>
</comment>
<evidence type="ECO:0000256" key="13">
    <source>
        <dbReference type="SAM" id="MobiDB-lite"/>
    </source>
</evidence>
<dbReference type="InterPro" id="IPR029052">
    <property type="entry name" value="Metallo-depent_PP-like"/>
</dbReference>
<evidence type="ECO:0000256" key="6">
    <source>
        <dbReference type="ARBA" id="ARBA00022664"/>
    </source>
</evidence>
<evidence type="ECO:0000256" key="3">
    <source>
        <dbReference type="ARBA" id="ARBA00001954"/>
    </source>
</evidence>
<dbReference type="InterPro" id="IPR041816">
    <property type="entry name" value="Dbr1_N"/>
</dbReference>
<feature type="region of interest" description="Disordered" evidence="13">
    <location>
        <begin position="509"/>
        <end position="564"/>
    </location>
</feature>
<dbReference type="GO" id="GO:0046872">
    <property type="term" value="F:metal ion binding"/>
    <property type="evidence" value="ECO:0007669"/>
    <property type="project" value="UniProtKB-KW"/>
</dbReference>
<feature type="domain" description="Lariat debranching enzyme C-terminal" evidence="14">
    <location>
        <begin position="353"/>
        <end position="506"/>
    </location>
</feature>
<dbReference type="AlphaFoldDB" id="A0A545WCP0"/>
<evidence type="ECO:0000256" key="5">
    <source>
        <dbReference type="ARBA" id="ARBA00006045"/>
    </source>
</evidence>
<evidence type="ECO:0000256" key="2">
    <source>
        <dbReference type="ARBA" id="ARBA00001947"/>
    </source>
</evidence>
<evidence type="ECO:0000256" key="12">
    <source>
        <dbReference type="ARBA" id="ARBA00023242"/>
    </source>
</evidence>
<dbReference type="EMBL" id="SPUK01000001">
    <property type="protein sequence ID" value="TQW00533.1"/>
    <property type="molecule type" value="Genomic_DNA"/>
</dbReference>
<dbReference type="Pfam" id="PF00149">
    <property type="entry name" value="Metallophos"/>
    <property type="match status" value="1"/>
</dbReference>
<keyword evidence="16" id="KW-1185">Reference proteome</keyword>
<feature type="compositionally biased region" description="Acidic residues" evidence="13">
    <location>
        <begin position="278"/>
        <end position="293"/>
    </location>
</feature>
<reference evidence="15 16" key="1">
    <citation type="journal article" date="2019" name="Appl. Microbiol. Biotechnol.">
        <title>Genome sequence of Isaria javanica and comparative genome analysis insights into family S53 peptidase evolution in fungal entomopathogens.</title>
        <authorList>
            <person name="Lin R."/>
            <person name="Zhang X."/>
            <person name="Xin B."/>
            <person name="Zou M."/>
            <person name="Gao Y."/>
            <person name="Qin F."/>
            <person name="Hu Q."/>
            <person name="Xie B."/>
            <person name="Cheng X."/>
        </authorList>
    </citation>
    <scope>NUCLEOTIDE SEQUENCE [LARGE SCALE GENOMIC DNA]</scope>
    <source>
        <strain evidence="15 16">IJ1G</strain>
    </source>
</reference>
<keyword evidence="12" id="KW-0539">Nucleus</keyword>
<comment type="cofactor">
    <cofactor evidence="2">
        <name>Zn(2+)</name>
        <dbReference type="ChEBI" id="CHEBI:29105"/>
    </cofactor>
</comment>
<evidence type="ECO:0000256" key="11">
    <source>
        <dbReference type="ARBA" id="ARBA00023211"/>
    </source>
</evidence>
<organism evidence="15 16">
    <name type="scientific">Cordyceps javanica</name>
    <dbReference type="NCBI Taxonomy" id="43265"/>
    <lineage>
        <taxon>Eukaryota</taxon>
        <taxon>Fungi</taxon>
        <taxon>Dikarya</taxon>
        <taxon>Ascomycota</taxon>
        <taxon>Pezizomycotina</taxon>
        <taxon>Sordariomycetes</taxon>
        <taxon>Hypocreomycetidae</taxon>
        <taxon>Hypocreales</taxon>
        <taxon>Cordycipitaceae</taxon>
        <taxon>Cordyceps</taxon>
    </lineage>
</organism>
<dbReference type="SMART" id="SM01124">
    <property type="entry name" value="DBR1"/>
    <property type="match status" value="1"/>
</dbReference>
<dbReference type="PANTHER" id="PTHR12849:SF0">
    <property type="entry name" value="LARIAT DEBRANCHING ENZYME"/>
    <property type="match status" value="1"/>
</dbReference>
<dbReference type="SUPFAM" id="SSF56300">
    <property type="entry name" value="Metallo-dependent phosphatases"/>
    <property type="match status" value="1"/>
</dbReference>
<evidence type="ECO:0000256" key="9">
    <source>
        <dbReference type="ARBA" id="ARBA00022833"/>
    </source>
</evidence>
<comment type="subcellular location">
    <subcellularLocation>
        <location evidence="4">Nucleus</location>
    </subcellularLocation>
</comment>